<name>A0A8H4LQR6_9HYPO</name>
<comment type="caution">
    <text evidence="4">The sequence shown here is derived from an EMBL/GenBank/DDBJ whole genome shotgun (WGS) entry which is preliminary data.</text>
</comment>
<proteinExistence type="predicted"/>
<evidence type="ECO:0000259" key="3">
    <source>
        <dbReference type="PROSITE" id="PS50048"/>
    </source>
</evidence>
<feature type="domain" description="Zn(2)-C6 fungal-type" evidence="3">
    <location>
        <begin position="83"/>
        <end position="114"/>
    </location>
</feature>
<dbReference type="PROSITE" id="PS50048">
    <property type="entry name" value="ZN2_CY6_FUNGAL_2"/>
    <property type="match status" value="1"/>
</dbReference>
<sequence length="744" mass="82557">MVHEGREAAAAYSAPAYPYFATNPPLIAPGRDEFRRQGQRQRLQSYSSLSPPASVMASAHAHSLSPAQTPQPNPVFKTRYPSSCKECRRRKQKCSLTQPCTNCARRFPQPTCEYGVEKIKRSPLTQTSDTRNDTHYDSGPYSHLDMESVRDAIVEVEGPAAVTDLPGTAPGPARHSSDVVTPPDRDLKPYFRMQDQSPEADRLMSLRFKFKDKTGFLAGQDIIELLQFILKTRLKVTNNIVKDEWHIDGAHLLRASQAASPPRLSLARFDDEIRHLPMAPTQMNKELVRTHLQLMSRFKASLDGSPRPNNRFMKHWIPYSIQDPLVLHVVLCSTASFLNETGRVPKAMLFLHRQTVMRMLNDQLANPHLCTNDSAMLAVAQMILTSWYWGSTQELHAHMAGFRKMILLRGGVQGLGMEGYTSKVALIDDFVIALAHETEPLMFGEPGFDFVDPCRVPLQVNFNSPLLFDCPPFLNPASSLRLHPHTAQILDSMRTLIKAVVELPENPSDEQLDSLYSTAMSVLSTVTHLPADVSLDAASDAGHSDTTTGSGKRKREETHVGGPRKAGTNENDGRMVTPEEAPDLVHRCVQKTALIYSYSIVHRAPTSQVCTEADFTQIWGLAWTVGLDRWSSLSGIFAWMMIAIVASSHQSVHGRMAKTLLVTAFMYIGTENWHVAVDMADAALKLQRWLRGGKADVENGRVSGAFGGEPVIERCGFAFQDTLPAGFPCALEGETEEGETEEAE</sequence>
<feature type="region of interest" description="Disordered" evidence="2">
    <location>
        <begin position="163"/>
        <end position="190"/>
    </location>
</feature>
<feature type="compositionally biased region" description="Low complexity" evidence="2">
    <location>
        <begin position="40"/>
        <end position="50"/>
    </location>
</feature>
<dbReference type="PROSITE" id="PS00463">
    <property type="entry name" value="ZN2_CY6_FUNGAL_1"/>
    <property type="match status" value="1"/>
</dbReference>
<protein>
    <recommendedName>
        <fullName evidence="3">Zn(2)-C6 fungal-type domain-containing protein</fullName>
    </recommendedName>
</protein>
<dbReference type="SUPFAM" id="SSF57701">
    <property type="entry name" value="Zn2/Cys6 DNA-binding domain"/>
    <property type="match status" value="1"/>
</dbReference>
<gene>
    <name evidence="4" type="ORF">G6O67_008718</name>
</gene>
<dbReference type="PANTHER" id="PTHR37540">
    <property type="entry name" value="TRANSCRIPTION FACTOR (ACR-2), PUTATIVE-RELATED-RELATED"/>
    <property type="match status" value="1"/>
</dbReference>
<organism evidence="4 5">
    <name type="scientific">Ophiocordyceps sinensis</name>
    <dbReference type="NCBI Taxonomy" id="72228"/>
    <lineage>
        <taxon>Eukaryota</taxon>
        <taxon>Fungi</taxon>
        <taxon>Dikarya</taxon>
        <taxon>Ascomycota</taxon>
        <taxon>Pezizomycotina</taxon>
        <taxon>Sordariomycetes</taxon>
        <taxon>Hypocreomycetidae</taxon>
        <taxon>Hypocreales</taxon>
        <taxon>Ophiocordycipitaceae</taxon>
        <taxon>Ophiocordyceps</taxon>
    </lineage>
</organism>
<dbReference type="OrthoDB" id="415825at2759"/>
<dbReference type="Pfam" id="PF11951">
    <property type="entry name" value="Fungal_trans_2"/>
    <property type="match status" value="1"/>
</dbReference>
<dbReference type="InterPro" id="IPR036864">
    <property type="entry name" value="Zn2-C6_fun-type_DNA-bd_sf"/>
</dbReference>
<dbReference type="InterPro" id="IPR021858">
    <property type="entry name" value="Fun_TF"/>
</dbReference>
<dbReference type="GO" id="GO:0000981">
    <property type="term" value="F:DNA-binding transcription factor activity, RNA polymerase II-specific"/>
    <property type="evidence" value="ECO:0007669"/>
    <property type="project" value="InterPro"/>
</dbReference>
<dbReference type="Pfam" id="PF00172">
    <property type="entry name" value="Zn_clus"/>
    <property type="match status" value="1"/>
</dbReference>
<evidence type="ECO:0000256" key="2">
    <source>
        <dbReference type="SAM" id="MobiDB-lite"/>
    </source>
</evidence>
<evidence type="ECO:0000313" key="5">
    <source>
        <dbReference type="Proteomes" id="UP000557566"/>
    </source>
</evidence>
<dbReference type="SMART" id="SM00066">
    <property type="entry name" value="GAL4"/>
    <property type="match status" value="1"/>
</dbReference>
<feature type="region of interest" description="Disordered" evidence="2">
    <location>
        <begin position="537"/>
        <end position="577"/>
    </location>
</feature>
<evidence type="ECO:0000313" key="4">
    <source>
        <dbReference type="EMBL" id="KAF4504105.1"/>
    </source>
</evidence>
<dbReference type="InterPro" id="IPR001138">
    <property type="entry name" value="Zn2Cys6_DnaBD"/>
</dbReference>
<keyword evidence="5" id="KW-1185">Reference proteome</keyword>
<dbReference type="Gene3D" id="4.10.240.10">
    <property type="entry name" value="Zn(2)-C6 fungal-type DNA-binding domain"/>
    <property type="match status" value="1"/>
</dbReference>
<dbReference type="PANTHER" id="PTHR37540:SF9">
    <property type="entry name" value="ZN(2)-C6 FUNGAL-TYPE DOMAIN-CONTAINING PROTEIN"/>
    <property type="match status" value="1"/>
</dbReference>
<keyword evidence="1" id="KW-0539">Nucleus</keyword>
<dbReference type="GO" id="GO:0008270">
    <property type="term" value="F:zinc ion binding"/>
    <property type="evidence" value="ECO:0007669"/>
    <property type="project" value="InterPro"/>
</dbReference>
<feature type="region of interest" description="Disordered" evidence="2">
    <location>
        <begin position="35"/>
        <end position="74"/>
    </location>
</feature>
<dbReference type="EMBL" id="JAAVMX010000012">
    <property type="protein sequence ID" value="KAF4504105.1"/>
    <property type="molecule type" value="Genomic_DNA"/>
</dbReference>
<evidence type="ECO:0000256" key="1">
    <source>
        <dbReference type="ARBA" id="ARBA00023242"/>
    </source>
</evidence>
<dbReference type="CDD" id="cd00067">
    <property type="entry name" value="GAL4"/>
    <property type="match status" value="1"/>
</dbReference>
<dbReference type="AlphaFoldDB" id="A0A8H4LQR6"/>
<accession>A0A8H4LQR6</accession>
<dbReference type="Proteomes" id="UP000557566">
    <property type="component" value="Unassembled WGS sequence"/>
</dbReference>
<reference evidence="4 5" key="1">
    <citation type="journal article" date="2020" name="Genome Biol. Evol.">
        <title>A new high-quality draft genome assembly of the Chinese cordyceps Ophiocordyceps sinensis.</title>
        <authorList>
            <person name="Shu R."/>
            <person name="Zhang J."/>
            <person name="Meng Q."/>
            <person name="Zhang H."/>
            <person name="Zhou G."/>
            <person name="Li M."/>
            <person name="Wu P."/>
            <person name="Zhao Y."/>
            <person name="Chen C."/>
            <person name="Qin Q."/>
        </authorList>
    </citation>
    <scope>NUCLEOTIDE SEQUENCE [LARGE SCALE GENOMIC DNA]</scope>
    <source>
        <strain evidence="4 5">IOZ07</strain>
    </source>
</reference>